<dbReference type="AlphaFoldDB" id="A0AAV7PHP0"/>
<dbReference type="Proteomes" id="UP001066276">
    <property type="component" value="Chromosome 7"/>
</dbReference>
<proteinExistence type="predicted"/>
<organism evidence="2 3">
    <name type="scientific">Pleurodeles waltl</name>
    <name type="common">Iberian ribbed newt</name>
    <dbReference type="NCBI Taxonomy" id="8319"/>
    <lineage>
        <taxon>Eukaryota</taxon>
        <taxon>Metazoa</taxon>
        <taxon>Chordata</taxon>
        <taxon>Craniata</taxon>
        <taxon>Vertebrata</taxon>
        <taxon>Euteleostomi</taxon>
        <taxon>Amphibia</taxon>
        <taxon>Batrachia</taxon>
        <taxon>Caudata</taxon>
        <taxon>Salamandroidea</taxon>
        <taxon>Salamandridae</taxon>
        <taxon>Pleurodelinae</taxon>
        <taxon>Pleurodeles</taxon>
    </lineage>
</organism>
<accession>A0AAV7PHP0</accession>
<feature type="region of interest" description="Disordered" evidence="1">
    <location>
        <begin position="87"/>
        <end position="111"/>
    </location>
</feature>
<reference evidence="2" key="1">
    <citation type="journal article" date="2022" name="bioRxiv">
        <title>Sequencing and chromosome-scale assembly of the giantPleurodeles waltlgenome.</title>
        <authorList>
            <person name="Brown T."/>
            <person name="Elewa A."/>
            <person name="Iarovenko S."/>
            <person name="Subramanian E."/>
            <person name="Araus A.J."/>
            <person name="Petzold A."/>
            <person name="Susuki M."/>
            <person name="Suzuki K.-i.T."/>
            <person name="Hayashi T."/>
            <person name="Toyoda A."/>
            <person name="Oliveira C."/>
            <person name="Osipova E."/>
            <person name="Leigh N.D."/>
            <person name="Simon A."/>
            <person name="Yun M.H."/>
        </authorList>
    </citation>
    <scope>NUCLEOTIDE SEQUENCE</scope>
    <source>
        <strain evidence="2">20211129_DDA</strain>
        <tissue evidence="2">Liver</tissue>
    </source>
</reference>
<gene>
    <name evidence="2" type="ORF">NDU88_006220</name>
</gene>
<evidence type="ECO:0000313" key="2">
    <source>
        <dbReference type="EMBL" id="KAJ1127827.1"/>
    </source>
</evidence>
<keyword evidence="3" id="KW-1185">Reference proteome</keyword>
<feature type="compositionally biased region" description="Basic residues" evidence="1">
    <location>
        <begin position="16"/>
        <end position="31"/>
    </location>
</feature>
<comment type="caution">
    <text evidence="2">The sequence shown here is derived from an EMBL/GenBank/DDBJ whole genome shotgun (WGS) entry which is preliminary data.</text>
</comment>
<evidence type="ECO:0000256" key="1">
    <source>
        <dbReference type="SAM" id="MobiDB-lite"/>
    </source>
</evidence>
<protein>
    <submittedName>
        <fullName evidence="2">Uncharacterized protein</fullName>
    </submittedName>
</protein>
<feature type="compositionally biased region" description="Pro residues" evidence="1">
    <location>
        <begin position="102"/>
        <end position="111"/>
    </location>
</feature>
<name>A0AAV7PHP0_PLEWA</name>
<dbReference type="EMBL" id="JANPWB010000011">
    <property type="protein sequence ID" value="KAJ1127827.1"/>
    <property type="molecule type" value="Genomic_DNA"/>
</dbReference>
<evidence type="ECO:0000313" key="3">
    <source>
        <dbReference type="Proteomes" id="UP001066276"/>
    </source>
</evidence>
<feature type="region of interest" description="Disordered" evidence="1">
    <location>
        <begin position="1"/>
        <end position="66"/>
    </location>
</feature>
<sequence length="111" mass="12294">MPAHGQVFSPSLLRPRPGRTRGTSRGRRLPQRRPLPVFIQCTAPAGPRASEGPEQSHRSAAPSMLQAAPAQPLWRFSRVPSLLPGIYTRGSRHSVNRDAQPWPRPPHQSRA</sequence>